<keyword evidence="2" id="KW-0430">Lectin</keyword>
<feature type="domain" description="Jacalin-type lectin" evidence="4">
    <location>
        <begin position="131"/>
        <end position="286"/>
    </location>
</feature>
<dbReference type="EMBL" id="VAHF01000010">
    <property type="protein sequence ID" value="TXG52233.1"/>
    <property type="molecule type" value="Genomic_DNA"/>
</dbReference>
<dbReference type="SMART" id="SM00915">
    <property type="entry name" value="Jacalin"/>
    <property type="match status" value="1"/>
</dbReference>
<dbReference type="OrthoDB" id="4325201at2759"/>
<feature type="region of interest" description="Disordered" evidence="3">
    <location>
        <begin position="449"/>
        <end position="472"/>
    </location>
</feature>
<evidence type="ECO:0000259" key="4">
    <source>
        <dbReference type="PROSITE" id="PS51752"/>
    </source>
</evidence>
<dbReference type="Pfam" id="PF01419">
    <property type="entry name" value="Jacalin"/>
    <property type="match status" value="2"/>
</dbReference>
<sequence>MENSCKRAVADSMKVGPWGGPSGKPYCFKAKGAITEIKISCGEFVDSISFASVNNERNLTKYGPFGYTKGSSFVFPTKLGVIDGFYGRAGDGEGYVDAIGIYVKPFEDLFCPSQELIITNKVNEVLNIDVPREAGPWGGNSGKPFDDGIFTAIKHVYVHVGSGSIDAIQLLYQNKDGCSIMSKRHGGGLVDTIHRIKLDCSSEYLVGIMGFSGPIDGNGGSEALRSITFYSNKGKYGPFGPEIRKAFSSALSNGKVMARNLSSFDEDLKDKALDEGMGSGQAYYKHKLDSMKAAEQRLHGYKGVICQSDMVDRTAKCGQAGIGKLEKKNRGVVVRRFLEKGKRKWFKKIKRKHFSPVIQNRAVNLEKRKGDVRVGGSSSADSTSSSDTSVRKKVFLESTTERGGCSRFLEINSTGLSSFKPKKVSWDLSSSPITICVDLGPLEVSPVMRKDADRRSQDSPLVDRVSSDSEATKEGLVQATLAAELKASSQAVCATEEVEAGEIPSNDNSVLGEEMVRTTVRVEKKMASVVSADSEEELISVSVAAEDKLRQSSKEEGGSSLGPK</sequence>
<dbReference type="Gene3D" id="2.100.10.30">
    <property type="entry name" value="Jacalin-like lectin domain"/>
    <property type="match status" value="3"/>
</dbReference>
<protein>
    <recommendedName>
        <fullName evidence="4">Jacalin-type lectin domain-containing protein</fullName>
    </recommendedName>
</protein>
<name>A0A5C7H5B1_9ROSI</name>
<feature type="region of interest" description="Disordered" evidence="3">
    <location>
        <begin position="545"/>
        <end position="564"/>
    </location>
</feature>
<dbReference type="PANTHER" id="PTHR47293:SF66">
    <property type="entry name" value="JACALIN-RELATED LECTIN 11-RELATED"/>
    <property type="match status" value="1"/>
</dbReference>
<dbReference type="InterPro" id="IPR001229">
    <property type="entry name" value="Jacalin-like_lectin_dom"/>
</dbReference>
<keyword evidence="6" id="KW-1185">Reference proteome</keyword>
<feature type="compositionally biased region" description="Basic and acidic residues" evidence="3">
    <location>
        <begin position="545"/>
        <end position="557"/>
    </location>
</feature>
<dbReference type="PANTHER" id="PTHR47293">
    <property type="entry name" value="JACALIN-RELATED LECTIN 3"/>
    <property type="match status" value="1"/>
</dbReference>
<evidence type="ECO:0000256" key="3">
    <source>
        <dbReference type="SAM" id="MobiDB-lite"/>
    </source>
</evidence>
<dbReference type="Proteomes" id="UP000323000">
    <property type="component" value="Chromosome 10"/>
</dbReference>
<evidence type="ECO:0000256" key="2">
    <source>
        <dbReference type="ARBA" id="ARBA00022734"/>
    </source>
</evidence>
<gene>
    <name evidence="5" type="ORF">EZV62_021402</name>
</gene>
<reference evidence="6" key="1">
    <citation type="journal article" date="2019" name="Gigascience">
        <title>De novo genome assembly of the endangered Acer yangbiense, a plant species with extremely small populations endemic to Yunnan Province, China.</title>
        <authorList>
            <person name="Yang J."/>
            <person name="Wariss H.M."/>
            <person name="Tao L."/>
            <person name="Zhang R."/>
            <person name="Yun Q."/>
            <person name="Hollingsworth P."/>
            <person name="Dao Z."/>
            <person name="Luo G."/>
            <person name="Guo H."/>
            <person name="Ma Y."/>
            <person name="Sun W."/>
        </authorList>
    </citation>
    <scope>NUCLEOTIDE SEQUENCE [LARGE SCALE GENOMIC DNA]</scope>
    <source>
        <strain evidence="6">cv. Malutang</strain>
    </source>
</reference>
<evidence type="ECO:0000256" key="1">
    <source>
        <dbReference type="ARBA" id="ARBA00006568"/>
    </source>
</evidence>
<proteinExistence type="inferred from homology"/>
<comment type="similarity">
    <text evidence="1">Belongs to the jacalin lectin family.</text>
</comment>
<comment type="caution">
    <text evidence="5">The sequence shown here is derived from an EMBL/GenBank/DDBJ whole genome shotgun (WGS) entry which is preliminary data.</text>
</comment>
<feature type="domain" description="Jacalin-type lectin" evidence="4">
    <location>
        <begin position="1"/>
        <end position="105"/>
    </location>
</feature>
<accession>A0A5C7H5B1</accession>
<dbReference type="AlphaFoldDB" id="A0A5C7H5B1"/>
<dbReference type="GO" id="GO:0030246">
    <property type="term" value="F:carbohydrate binding"/>
    <property type="evidence" value="ECO:0007669"/>
    <property type="project" value="UniProtKB-KW"/>
</dbReference>
<evidence type="ECO:0000313" key="6">
    <source>
        <dbReference type="Proteomes" id="UP000323000"/>
    </source>
</evidence>
<dbReference type="InterPro" id="IPR036404">
    <property type="entry name" value="Jacalin-like_lectin_dom_sf"/>
</dbReference>
<evidence type="ECO:0000313" key="5">
    <source>
        <dbReference type="EMBL" id="TXG52233.1"/>
    </source>
</evidence>
<dbReference type="SUPFAM" id="SSF51101">
    <property type="entry name" value="Mannose-binding lectins"/>
    <property type="match status" value="2"/>
</dbReference>
<dbReference type="PROSITE" id="PS51752">
    <property type="entry name" value="JACALIN_LECTIN"/>
    <property type="match status" value="2"/>
</dbReference>
<organism evidence="5 6">
    <name type="scientific">Acer yangbiense</name>
    <dbReference type="NCBI Taxonomy" id="1000413"/>
    <lineage>
        <taxon>Eukaryota</taxon>
        <taxon>Viridiplantae</taxon>
        <taxon>Streptophyta</taxon>
        <taxon>Embryophyta</taxon>
        <taxon>Tracheophyta</taxon>
        <taxon>Spermatophyta</taxon>
        <taxon>Magnoliopsida</taxon>
        <taxon>eudicotyledons</taxon>
        <taxon>Gunneridae</taxon>
        <taxon>Pentapetalae</taxon>
        <taxon>rosids</taxon>
        <taxon>malvids</taxon>
        <taxon>Sapindales</taxon>
        <taxon>Sapindaceae</taxon>
        <taxon>Hippocastanoideae</taxon>
        <taxon>Acereae</taxon>
        <taxon>Acer</taxon>
    </lineage>
</organism>